<organism evidence="3">
    <name type="scientific">Capitella teleta</name>
    <name type="common">Polychaete worm</name>
    <dbReference type="NCBI Taxonomy" id="283909"/>
    <lineage>
        <taxon>Eukaryota</taxon>
        <taxon>Metazoa</taxon>
        <taxon>Spiralia</taxon>
        <taxon>Lophotrochozoa</taxon>
        <taxon>Annelida</taxon>
        <taxon>Polychaeta</taxon>
        <taxon>Sedentaria</taxon>
        <taxon>Scolecida</taxon>
        <taxon>Capitellidae</taxon>
        <taxon>Capitella</taxon>
    </lineage>
</organism>
<dbReference type="InterPro" id="IPR011009">
    <property type="entry name" value="Kinase-like_dom_sf"/>
</dbReference>
<dbReference type="Pfam" id="PF00069">
    <property type="entry name" value="Pkinase"/>
    <property type="match status" value="1"/>
</dbReference>
<dbReference type="InterPro" id="IPR000719">
    <property type="entry name" value="Prot_kinase_dom"/>
</dbReference>
<dbReference type="GO" id="GO:0005737">
    <property type="term" value="C:cytoplasm"/>
    <property type="evidence" value="ECO:0007669"/>
    <property type="project" value="TreeGrafter"/>
</dbReference>
<keyword evidence="5" id="KW-1185">Reference proteome</keyword>
<reference evidence="3 5" key="2">
    <citation type="journal article" date="2013" name="Nature">
        <title>Insights into bilaterian evolution from three spiralian genomes.</title>
        <authorList>
            <person name="Simakov O."/>
            <person name="Marletaz F."/>
            <person name="Cho S.J."/>
            <person name="Edsinger-Gonzales E."/>
            <person name="Havlak P."/>
            <person name="Hellsten U."/>
            <person name="Kuo D.H."/>
            <person name="Larsson T."/>
            <person name="Lv J."/>
            <person name="Arendt D."/>
            <person name="Savage R."/>
            <person name="Osoegawa K."/>
            <person name="de Jong P."/>
            <person name="Grimwood J."/>
            <person name="Chapman J.A."/>
            <person name="Shapiro H."/>
            <person name="Aerts A."/>
            <person name="Otillar R.P."/>
            <person name="Terry A.Y."/>
            <person name="Boore J.L."/>
            <person name="Grigoriev I.V."/>
            <person name="Lindberg D.R."/>
            <person name="Seaver E.C."/>
            <person name="Weisblat D.A."/>
            <person name="Putnam N.H."/>
            <person name="Rokhsar D.S."/>
        </authorList>
    </citation>
    <scope>NUCLEOTIDE SEQUENCE</scope>
    <source>
        <strain evidence="3 5">I ESC-2004</strain>
    </source>
</reference>
<evidence type="ECO:0000256" key="1">
    <source>
        <dbReference type="SAM" id="MobiDB-lite"/>
    </source>
</evidence>
<dbReference type="OrthoDB" id="5979581at2759"/>
<evidence type="ECO:0000259" key="2">
    <source>
        <dbReference type="PROSITE" id="PS50011"/>
    </source>
</evidence>
<dbReference type="Gene3D" id="1.10.510.10">
    <property type="entry name" value="Transferase(Phosphotransferase) domain 1"/>
    <property type="match status" value="1"/>
</dbReference>
<dbReference type="GO" id="GO:0005524">
    <property type="term" value="F:ATP binding"/>
    <property type="evidence" value="ECO:0007669"/>
    <property type="project" value="InterPro"/>
</dbReference>
<dbReference type="PANTHER" id="PTHR24348">
    <property type="entry name" value="SERINE/THREONINE-PROTEIN KINASE UNC-51-RELATED"/>
    <property type="match status" value="1"/>
</dbReference>
<dbReference type="SMART" id="SM00220">
    <property type="entry name" value="S_TKc"/>
    <property type="match status" value="1"/>
</dbReference>
<name>R7USV5_CAPTE</name>
<dbReference type="HOGENOM" id="CLU_486847_0_0_1"/>
<dbReference type="EMBL" id="KB298168">
    <property type="protein sequence ID" value="ELU09554.1"/>
    <property type="molecule type" value="Genomic_DNA"/>
</dbReference>
<gene>
    <name evidence="3" type="ORF">CAPTEDRAFT_227451</name>
</gene>
<accession>R7USV5</accession>
<protein>
    <recommendedName>
        <fullName evidence="2">Protein kinase domain-containing protein</fullName>
    </recommendedName>
</protein>
<dbReference type="AlphaFoldDB" id="R7USV5"/>
<dbReference type="PROSITE" id="PS00108">
    <property type="entry name" value="PROTEIN_KINASE_ST"/>
    <property type="match status" value="1"/>
</dbReference>
<feature type="domain" description="Protein kinase" evidence="2">
    <location>
        <begin position="127"/>
        <end position="422"/>
    </location>
</feature>
<dbReference type="PROSITE" id="PS50011">
    <property type="entry name" value="PROTEIN_KINASE_DOM"/>
    <property type="match status" value="1"/>
</dbReference>
<dbReference type="Proteomes" id="UP000014760">
    <property type="component" value="Unassembled WGS sequence"/>
</dbReference>
<reference evidence="5" key="1">
    <citation type="submission" date="2012-12" db="EMBL/GenBank/DDBJ databases">
        <authorList>
            <person name="Hellsten U."/>
            <person name="Grimwood J."/>
            <person name="Chapman J.A."/>
            <person name="Shapiro H."/>
            <person name="Aerts A."/>
            <person name="Otillar R.P."/>
            <person name="Terry A.Y."/>
            <person name="Boore J.L."/>
            <person name="Simakov O."/>
            <person name="Marletaz F."/>
            <person name="Cho S.-J."/>
            <person name="Edsinger-Gonzales E."/>
            <person name="Havlak P."/>
            <person name="Kuo D.-H."/>
            <person name="Larsson T."/>
            <person name="Lv J."/>
            <person name="Arendt D."/>
            <person name="Savage R."/>
            <person name="Osoegawa K."/>
            <person name="de Jong P."/>
            <person name="Lindberg D.R."/>
            <person name="Seaver E.C."/>
            <person name="Weisblat D.A."/>
            <person name="Putnam N.H."/>
            <person name="Grigoriev I.V."/>
            <person name="Rokhsar D.S."/>
        </authorList>
    </citation>
    <scope>NUCLEOTIDE SEQUENCE</scope>
    <source>
        <strain evidence="5">I ESC-2004</strain>
    </source>
</reference>
<proteinExistence type="predicted"/>
<dbReference type="EnsemblMetazoa" id="CapteT227451">
    <property type="protein sequence ID" value="CapteP227451"/>
    <property type="gene ID" value="CapteG227451"/>
</dbReference>
<dbReference type="SUPFAM" id="SSF56112">
    <property type="entry name" value="Protein kinase-like (PK-like)"/>
    <property type="match status" value="1"/>
</dbReference>
<evidence type="ECO:0000313" key="4">
    <source>
        <dbReference type="EnsemblMetazoa" id="CapteP227451"/>
    </source>
</evidence>
<dbReference type="InterPro" id="IPR045269">
    <property type="entry name" value="Atg1-like"/>
</dbReference>
<dbReference type="InterPro" id="IPR008271">
    <property type="entry name" value="Ser/Thr_kinase_AS"/>
</dbReference>
<dbReference type="GO" id="GO:0010506">
    <property type="term" value="P:regulation of autophagy"/>
    <property type="evidence" value="ECO:0007669"/>
    <property type="project" value="InterPro"/>
</dbReference>
<dbReference type="GO" id="GO:0004674">
    <property type="term" value="F:protein serine/threonine kinase activity"/>
    <property type="evidence" value="ECO:0007669"/>
    <property type="project" value="InterPro"/>
</dbReference>
<dbReference type="EMBL" id="AMQN01006354">
    <property type="status" value="NOT_ANNOTATED_CDS"/>
    <property type="molecule type" value="Genomic_DNA"/>
</dbReference>
<feature type="region of interest" description="Disordered" evidence="1">
    <location>
        <begin position="519"/>
        <end position="540"/>
    </location>
</feature>
<evidence type="ECO:0000313" key="5">
    <source>
        <dbReference type="Proteomes" id="UP000014760"/>
    </source>
</evidence>
<feature type="compositionally biased region" description="Polar residues" evidence="1">
    <location>
        <begin position="529"/>
        <end position="539"/>
    </location>
</feature>
<dbReference type="GO" id="GO:0006914">
    <property type="term" value="P:autophagy"/>
    <property type="evidence" value="ECO:0007669"/>
    <property type="project" value="UniProtKB-ARBA"/>
</dbReference>
<dbReference type="OMA" id="GPMKSIQ"/>
<reference evidence="4" key="3">
    <citation type="submission" date="2015-06" db="UniProtKB">
        <authorList>
            <consortium name="EnsemblMetazoa"/>
        </authorList>
    </citation>
    <scope>IDENTIFICATION</scope>
</reference>
<sequence length="560" mass="62906">MKVVTNFLRAVDVFSQKLQNWKTSDRLEVENPTDRSFCGDQKSHTTIFVCDGDLEAAAMSPEPTAAALMTPRTRTISNYVTTPTVPADFAVDEQSMDLEILDRKMRRLVQKVKKHDIPLEVFDDSDIAYGPMLGKGGEGIVYKCTVMYNGIPIDAAVKKIFNSSDDAISMTLDEIELLCLARDPIVATTLQVYGMAAVPSEPDSDVGHLVIITEVGQMNALQLYQSESVPLHVTLDFWARISAGVSCMHSKHILHQDLKPENLLITGVDRDTFGQIKRLDFRIIDFGMAKRFFTEKVNCDEILGTNGYHAPEVLQDEDYDFRADIFMLGITFCVMLHGQSFLKSGCLAQLLLQIHEAKHVKTGSALFGIIFPALESHRPFIPPAIRQMLCCMLEKQDRRTISLVDVVRKCRKESEVAQLEWLERNDMAPGLRPHSDSGISSSACSVIKVRRERRRKKLSSPIECPKPSVMKLRAKRSQFRGAMVTPNTKTAVSKKTPRVEVAAEEEECTVTPLKRRLRKRPAAKPSKLITRQTRSTTAHNAEGFWQMDLEDTSAFKANDR</sequence>
<evidence type="ECO:0000313" key="3">
    <source>
        <dbReference type="EMBL" id="ELU09554.1"/>
    </source>
</evidence>